<dbReference type="PANTHER" id="PTHR30204:SF69">
    <property type="entry name" value="MERR-FAMILY TRANSCRIPTIONAL REGULATOR"/>
    <property type="match status" value="1"/>
</dbReference>
<dbReference type="Gene3D" id="1.10.1660.10">
    <property type="match status" value="1"/>
</dbReference>
<evidence type="ECO:0000256" key="2">
    <source>
        <dbReference type="ARBA" id="ARBA00023015"/>
    </source>
</evidence>
<dbReference type="PANTHER" id="PTHR30204">
    <property type="entry name" value="REDOX-CYCLING DRUG-SENSING TRANSCRIPTIONAL ACTIVATOR SOXR"/>
    <property type="match status" value="1"/>
</dbReference>
<dbReference type="AlphaFoldDB" id="A0A418YLU8"/>
<dbReference type="OrthoDB" id="9802944at2"/>
<proteinExistence type="predicted"/>
<dbReference type="InterPro" id="IPR047057">
    <property type="entry name" value="MerR_fam"/>
</dbReference>
<evidence type="ECO:0000313" key="7">
    <source>
        <dbReference type="EMBL" id="RJG52096.1"/>
    </source>
</evidence>
<keyword evidence="3" id="KW-0238">DNA-binding</keyword>
<keyword evidence="5" id="KW-0175">Coiled coil</keyword>
<dbReference type="CDD" id="cd00592">
    <property type="entry name" value="HTH_MerR-like"/>
    <property type="match status" value="1"/>
</dbReference>
<comment type="caution">
    <text evidence="7">The sequence shown here is derived from an EMBL/GenBank/DDBJ whole genome shotgun (WGS) entry which is preliminary data.</text>
</comment>
<reference evidence="7 8" key="1">
    <citation type="submission" date="2018-08" db="EMBL/GenBank/DDBJ databases">
        <title>Sphingobium sp. EO9.</title>
        <authorList>
            <person name="Park Y."/>
            <person name="Kim K.H."/>
            <person name="Jeon C.O."/>
        </authorList>
    </citation>
    <scope>NUCLEOTIDE SEQUENCE [LARGE SCALE GENOMIC DNA]</scope>
    <source>
        <strain evidence="7 8">EO9</strain>
    </source>
</reference>
<dbReference type="Proteomes" id="UP000283469">
    <property type="component" value="Unassembled WGS sequence"/>
</dbReference>
<keyword evidence="8" id="KW-1185">Reference proteome</keyword>
<dbReference type="PROSITE" id="PS50937">
    <property type="entry name" value="HTH_MERR_2"/>
    <property type="match status" value="1"/>
</dbReference>
<evidence type="ECO:0000256" key="3">
    <source>
        <dbReference type="ARBA" id="ARBA00023125"/>
    </source>
</evidence>
<accession>A0A418YLU8</accession>
<dbReference type="SUPFAM" id="SSF46955">
    <property type="entry name" value="Putative DNA-binding domain"/>
    <property type="match status" value="1"/>
</dbReference>
<evidence type="ECO:0000259" key="6">
    <source>
        <dbReference type="PROSITE" id="PS50937"/>
    </source>
</evidence>
<evidence type="ECO:0000313" key="8">
    <source>
        <dbReference type="Proteomes" id="UP000283469"/>
    </source>
</evidence>
<evidence type="ECO:0000256" key="5">
    <source>
        <dbReference type="SAM" id="Coils"/>
    </source>
</evidence>
<gene>
    <name evidence="7" type="ORF">D0Z70_21675</name>
</gene>
<organism evidence="7 8">
    <name type="scientific">Sphingobium terrigena</name>
    <dbReference type="NCBI Taxonomy" id="2304063"/>
    <lineage>
        <taxon>Bacteria</taxon>
        <taxon>Pseudomonadati</taxon>
        <taxon>Pseudomonadota</taxon>
        <taxon>Alphaproteobacteria</taxon>
        <taxon>Sphingomonadales</taxon>
        <taxon>Sphingomonadaceae</taxon>
        <taxon>Sphingobium</taxon>
    </lineage>
</organism>
<name>A0A418YLU8_9SPHN</name>
<keyword evidence="4" id="KW-0804">Transcription</keyword>
<dbReference type="GO" id="GO:0003700">
    <property type="term" value="F:DNA-binding transcription factor activity"/>
    <property type="evidence" value="ECO:0007669"/>
    <property type="project" value="InterPro"/>
</dbReference>
<sequence>MLISQFSKATGLSLDTIRFYVRKGLLNPGRNGKGGTNPYQVFGAQDVTAARMIRLQQSLGYSLREIAALGAEYRAGEDSPARTAAVLRAQMAKLEERRSELESALDFLGRKLAWVEAGQPKDAPSWENFIC</sequence>
<feature type="coiled-coil region" evidence="5">
    <location>
        <begin position="84"/>
        <end position="111"/>
    </location>
</feature>
<dbReference type="Pfam" id="PF13411">
    <property type="entry name" value="MerR_1"/>
    <property type="match status" value="1"/>
</dbReference>
<evidence type="ECO:0000256" key="1">
    <source>
        <dbReference type="ARBA" id="ARBA00022491"/>
    </source>
</evidence>
<keyword evidence="2" id="KW-0805">Transcription regulation</keyword>
<dbReference type="InterPro" id="IPR009061">
    <property type="entry name" value="DNA-bd_dom_put_sf"/>
</dbReference>
<feature type="domain" description="HTH merR-type" evidence="6">
    <location>
        <begin position="1"/>
        <end position="72"/>
    </location>
</feature>
<dbReference type="InterPro" id="IPR000551">
    <property type="entry name" value="MerR-type_HTH_dom"/>
</dbReference>
<dbReference type="SMART" id="SM00422">
    <property type="entry name" value="HTH_MERR"/>
    <property type="match status" value="1"/>
</dbReference>
<keyword evidence="1" id="KW-0678">Repressor</keyword>
<dbReference type="GO" id="GO:0003677">
    <property type="term" value="F:DNA binding"/>
    <property type="evidence" value="ECO:0007669"/>
    <property type="project" value="UniProtKB-KW"/>
</dbReference>
<evidence type="ECO:0000256" key="4">
    <source>
        <dbReference type="ARBA" id="ARBA00023163"/>
    </source>
</evidence>
<dbReference type="EMBL" id="QVRA01000034">
    <property type="protein sequence ID" value="RJG52096.1"/>
    <property type="molecule type" value="Genomic_DNA"/>
</dbReference>
<protein>
    <submittedName>
        <fullName evidence="7">MerR family transcriptional regulator</fullName>
    </submittedName>
</protein>